<feature type="compositionally biased region" description="Basic and acidic residues" evidence="1">
    <location>
        <begin position="160"/>
        <end position="170"/>
    </location>
</feature>
<feature type="compositionally biased region" description="Polar residues" evidence="1">
    <location>
        <begin position="172"/>
        <end position="184"/>
    </location>
</feature>
<dbReference type="EMBL" id="JACEIK010000101">
    <property type="protein sequence ID" value="MCD7449534.1"/>
    <property type="molecule type" value="Genomic_DNA"/>
</dbReference>
<protein>
    <submittedName>
        <fullName evidence="2">Uncharacterized protein</fullName>
    </submittedName>
</protein>
<feature type="region of interest" description="Disordered" evidence="1">
    <location>
        <begin position="51"/>
        <end position="86"/>
    </location>
</feature>
<organism evidence="2 3">
    <name type="scientific">Datura stramonium</name>
    <name type="common">Jimsonweed</name>
    <name type="synonym">Common thornapple</name>
    <dbReference type="NCBI Taxonomy" id="4076"/>
    <lineage>
        <taxon>Eukaryota</taxon>
        <taxon>Viridiplantae</taxon>
        <taxon>Streptophyta</taxon>
        <taxon>Embryophyta</taxon>
        <taxon>Tracheophyta</taxon>
        <taxon>Spermatophyta</taxon>
        <taxon>Magnoliopsida</taxon>
        <taxon>eudicotyledons</taxon>
        <taxon>Gunneridae</taxon>
        <taxon>Pentapetalae</taxon>
        <taxon>asterids</taxon>
        <taxon>lamiids</taxon>
        <taxon>Solanales</taxon>
        <taxon>Solanaceae</taxon>
        <taxon>Solanoideae</taxon>
        <taxon>Datureae</taxon>
        <taxon>Datura</taxon>
    </lineage>
</organism>
<reference evidence="2 3" key="1">
    <citation type="journal article" date="2021" name="BMC Genomics">
        <title>Datura genome reveals duplications of psychoactive alkaloid biosynthetic genes and high mutation rate following tissue culture.</title>
        <authorList>
            <person name="Rajewski A."/>
            <person name="Carter-House D."/>
            <person name="Stajich J."/>
            <person name="Litt A."/>
        </authorList>
    </citation>
    <scope>NUCLEOTIDE SEQUENCE [LARGE SCALE GENOMIC DNA]</scope>
    <source>
        <strain evidence="2">AR-01</strain>
    </source>
</reference>
<accession>A0ABS8RSE8</accession>
<name>A0ABS8RSE8_DATST</name>
<feature type="compositionally biased region" description="Basic and acidic residues" evidence="1">
    <location>
        <begin position="51"/>
        <end position="71"/>
    </location>
</feature>
<evidence type="ECO:0000313" key="2">
    <source>
        <dbReference type="EMBL" id="MCD7449534.1"/>
    </source>
</evidence>
<evidence type="ECO:0000313" key="3">
    <source>
        <dbReference type="Proteomes" id="UP000823775"/>
    </source>
</evidence>
<feature type="region of interest" description="Disordered" evidence="1">
    <location>
        <begin position="1"/>
        <end position="22"/>
    </location>
</feature>
<feature type="region of interest" description="Disordered" evidence="1">
    <location>
        <begin position="143"/>
        <end position="191"/>
    </location>
</feature>
<proteinExistence type="predicted"/>
<comment type="caution">
    <text evidence="2">The sequence shown here is derived from an EMBL/GenBank/DDBJ whole genome shotgun (WGS) entry which is preliminary data.</text>
</comment>
<sequence length="191" mass="21030">MLKEVAGQKKSGRAVGNPKTLPTVKDNRIFKKTAQVETTVTNKFDALSADYDKKNSFNGETKDSVLEDKVGSRRNTRRDRGNKGGTIISVSEDKVEVRRNTGEVEEEKEGDILAGTHVDTNANKETKSSKSMEVVEFVIVDEVPSATNPTLYSDATKVPESSKEDTKDDNTNTELQIVPVSNTKFPKHNSP</sequence>
<keyword evidence="3" id="KW-1185">Reference proteome</keyword>
<evidence type="ECO:0000256" key="1">
    <source>
        <dbReference type="SAM" id="MobiDB-lite"/>
    </source>
</evidence>
<dbReference type="Proteomes" id="UP000823775">
    <property type="component" value="Unassembled WGS sequence"/>
</dbReference>
<gene>
    <name evidence="2" type="ORF">HAX54_000374</name>
</gene>